<name>A0A7G1HTZ7_9BACT</name>
<keyword evidence="4 6" id="KW-1133">Transmembrane helix</keyword>
<feature type="transmembrane region" description="Helical" evidence="6">
    <location>
        <begin position="320"/>
        <end position="337"/>
    </location>
</feature>
<dbReference type="NCBIfam" id="TIGR00374">
    <property type="entry name" value="flippase-like domain"/>
    <property type="match status" value="1"/>
</dbReference>
<dbReference type="Proteomes" id="UP000594042">
    <property type="component" value="Chromosome"/>
</dbReference>
<dbReference type="EMBL" id="AP023322">
    <property type="protein sequence ID" value="BCI63136.1"/>
    <property type="molecule type" value="Genomic_DNA"/>
</dbReference>
<evidence type="ECO:0000313" key="8">
    <source>
        <dbReference type="Proteomes" id="UP000594042"/>
    </source>
</evidence>
<protein>
    <recommendedName>
        <fullName evidence="9">TIGR00374 family protein</fullName>
    </recommendedName>
</protein>
<feature type="transmembrane region" description="Helical" evidence="6">
    <location>
        <begin position="163"/>
        <end position="185"/>
    </location>
</feature>
<dbReference type="Pfam" id="PF03706">
    <property type="entry name" value="LPG_synthase_TM"/>
    <property type="match status" value="1"/>
</dbReference>
<dbReference type="AlphaFoldDB" id="A0A7G1HTZ7"/>
<accession>A0A7G1HTZ7</accession>
<keyword evidence="8" id="KW-1185">Reference proteome</keyword>
<evidence type="ECO:0000256" key="2">
    <source>
        <dbReference type="ARBA" id="ARBA00022475"/>
    </source>
</evidence>
<evidence type="ECO:0000256" key="5">
    <source>
        <dbReference type="ARBA" id="ARBA00023136"/>
    </source>
</evidence>
<feature type="transmembrane region" description="Helical" evidence="6">
    <location>
        <begin position="235"/>
        <end position="257"/>
    </location>
</feature>
<feature type="transmembrane region" description="Helical" evidence="6">
    <location>
        <begin position="263"/>
        <end position="284"/>
    </location>
</feature>
<gene>
    <name evidence="7" type="ORF">Cop2CBH44_14890</name>
</gene>
<feature type="transmembrane region" description="Helical" evidence="6">
    <location>
        <begin position="12"/>
        <end position="30"/>
    </location>
</feature>
<evidence type="ECO:0000256" key="6">
    <source>
        <dbReference type="SAM" id="Phobius"/>
    </source>
</evidence>
<organism evidence="7 8">
    <name type="scientific">Coprobacter secundus subsp. similis</name>
    <dbReference type="NCBI Taxonomy" id="2751153"/>
    <lineage>
        <taxon>Bacteria</taxon>
        <taxon>Pseudomonadati</taxon>
        <taxon>Bacteroidota</taxon>
        <taxon>Bacteroidia</taxon>
        <taxon>Bacteroidales</taxon>
        <taxon>Barnesiellaceae</taxon>
        <taxon>Coprobacter</taxon>
    </lineage>
</organism>
<dbReference type="RefSeq" id="WP_200755820.1">
    <property type="nucleotide sequence ID" value="NZ_AP023322.1"/>
</dbReference>
<reference evidence="8" key="1">
    <citation type="submission" date="2020-07" db="EMBL/GenBank/DDBJ databases">
        <title>Complete genome sequencing of Coprobacter sp. strain 2CBH44.</title>
        <authorList>
            <person name="Sakamoto M."/>
            <person name="Murakami T."/>
            <person name="Mori H."/>
        </authorList>
    </citation>
    <scope>NUCLEOTIDE SEQUENCE [LARGE SCALE GENOMIC DNA]</scope>
    <source>
        <strain evidence="8">2CBH44</strain>
    </source>
</reference>
<dbReference type="PANTHER" id="PTHR37693:SF1">
    <property type="entry name" value="INTEGRAL MEMBRANE PROTEIN"/>
    <property type="match status" value="1"/>
</dbReference>
<evidence type="ECO:0000313" key="7">
    <source>
        <dbReference type="EMBL" id="BCI63136.1"/>
    </source>
</evidence>
<evidence type="ECO:0000256" key="1">
    <source>
        <dbReference type="ARBA" id="ARBA00004651"/>
    </source>
</evidence>
<keyword evidence="3 6" id="KW-0812">Transmembrane</keyword>
<evidence type="ECO:0008006" key="9">
    <source>
        <dbReference type="Google" id="ProtNLM"/>
    </source>
</evidence>
<dbReference type="KEGG" id="copr:Cop2CBH44_14890"/>
<dbReference type="PANTHER" id="PTHR37693">
    <property type="entry name" value="PHOSPHATIDYLGLYCEROL LYSYLTRANSFERASE"/>
    <property type="match status" value="1"/>
</dbReference>
<dbReference type="GO" id="GO:0005886">
    <property type="term" value="C:plasma membrane"/>
    <property type="evidence" value="ECO:0007669"/>
    <property type="project" value="UniProtKB-SubCell"/>
</dbReference>
<feature type="transmembrane region" description="Helical" evidence="6">
    <location>
        <begin position="132"/>
        <end position="151"/>
    </location>
</feature>
<feature type="transmembrane region" description="Helical" evidence="6">
    <location>
        <begin position="42"/>
        <end position="59"/>
    </location>
</feature>
<keyword evidence="5 6" id="KW-0472">Membrane</keyword>
<sequence length="347" mass="40072">MSNKIKKYNTGYILLPVIIGLSVITIMFYREFNPALLKDIKFTWQTAFYILLAIFFMFSRDVGLIWRYRYITDKQLSWKQAFNVNVLCEFTSAVTPSSVGGSSLIVWFLNREGIEAGRSTALMITCLFLDELFLVIATLLILLLFPFNILFSSTTIITSSAEILFFIIYSAIALWTLILYIALFHKPHWIGNLLRKLFSLRFLKKWRISIYNLADNLENSSHEISKRPISFWNKAFILTIFSWISRYLVVVALLLAFNSSGNYFLAFARQFVLWILMGISPTPGGSGLSEFMFKEYYSDFFTVTGMALVVAFIWRIITYYMYLLLGTIIVPGWLKSTSKIDKDSAIK</sequence>
<dbReference type="InterPro" id="IPR022791">
    <property type="entry name" value="L-PG_synthase/AglD"/>
</dbReference>
<evidence type="ECO:0000256" key="4">
    <source>
        <dbReference type="ARBA" id="ARBA00022989"/>
    </source>
</evidence>
<proteinExistence type="predicted"/>
<comment type="subcellular location">
    <subcellularLocation>
        <location evidence="1">Cell membrane</location>
        <topology evidence="1">Multi-pass membrane protein</topology>
    </subcellularLocation>
</comment>
<keyword evidence="2" id="KW-1003">Cell membrane</keyword>
<evidence type="ECO:0000256" key="3">
    <source>
        <dbReference type="ARBA" id="ARBA00022692"/>
    </source>
</evidence>